<dbReference type="InterPro" id="IPR003708">
    <property type="entry name" value="SecB"/>
</dbReference>
<dbReference type="AlphaFoldDB" id="A0A3B1BA97"/>
<dbReference type="Pfam" id="PF02556">
    <property type="entry name" value="SecB"/>
    <property type="match status" value="1"/>
</dbReference>
<sequence length="157" mass="17159">MADTETQGAAQDSAQQFAIQKVYVKDLSFESPNAPGVFTADFKPQVNVELNTNGQGIGENVYEVVLSITVTVKQDDNTAYLVEVQQAGIFNIQGMPEDQLAGMLAVFCPSIIFPYAREAISDVVTRGGFPQLLLAPVDFNAMYTQHLEQQKSQQATH</sequence>
<dbReference type="HAMAP" id="MF_00821">
    <property type="entry name" value="SecB"/>
    <property type="match status" value="1"/>
</dbReference>
<dbReference type="GO" id="GO:0015031">
    <property type="term" value="P:protein transport"/>
    <property type="evidence" value="ECO:0007669"/>
    <property type="project" value="InterPro"/>
</dbReference>
<dbReference type="InterPro" id="IPR035958">
    <property type="entry name" value="SecB-like_sf"/>
</dbReference>
<dbReference type="PRINTS" id="PR01594">
    <property type="entry name" value="SECBCHAPRONE"/>
</dbReference>
<proteinExistence type="inferred from homology"/>
<organism evidence="1">
    <name type="scientific">hydrothermal vent metagenome</name>
    <dbReference type="NCBI Taxonomy" id="652676"/>
    <lineage>
        <taxon>unclassified sequences</taxon>
        <taxon>metagenomes</taxon>
        <taxon>ecological metagenomes</taxon>
    </lineage>
</organism>
<dbReference type="PANTHER" id="PTHR36918">
    <property type="match status" value="1"/>
</dbReference>
<evidence type="ECO:0000313" key="1">
    <source>
        <dbReference type="EMBL" id="VAX08348.1"/>
    </source>
</evidence>
<dbReference type="NCBIfam" id="NF004392">
    <property type="entry name" value="PRK05751.1-3"/>
    <property type="match status" value="1"/>
</dbReference>
<dbReference type="GO" id="GO:0051262">
    <property type="term" value="P:protein tetramerization"/>
    <property type="evidence" value="ECO:0007669"/>
    <property type="project" value="InterPro"/>
</dbReference>
<dbReference type="Gene3D" id="3.10.420.10">
    <property type="entry name" value="SecB-like"/>
    <property type="match status" value="1"/>
</dbReference>
<dbReference type="NCBIfam" id="NF004393">
    <property type="entry name" value="PRK05751.1-4"/>
    <property type="match status" value="1"/>
</dbReference>
<accession>A0A3B1BA97</accession>
<protein>
    <submittedName>
        <fullName evidence="1">Protein-export protein SecB (Maintains pre-export unfolded state)</fullName>
    </submittedName>
</protein>
<name>A0A3B1BA97_9ZZZZ</name>
<gene>
    <name evidence="1" type="ORF">MNBD_GAMMA25-536</name>
</gene>
<dbReference type="SUPFAM" id="SSF54611">
    <property type="entry name" value="SecB-like"/>
    <property type="match status" value="1"/>
</dbReference>
<dbReference type="GO" id="GO:0051082">
    <property type="term" value="F:unfolded protein binding"/>
    <property type="evidence" value="ECO:0007669"/>
    <property type="project" value="InterPro"/>
</dbReference>
<dbReference type="EMBL" id="UOFY01000027">
    <property type="protein sequence ID" value="VAX08348.1"/>
    <property type="molecule type" value="Genomic_DNA"/>
</dbReference>
<dbReference type="NCBIfam" id="TIGR00809">
    <property type="entry name" value="secB"/>
    <property type="match status" value="1"/>
</dbReference>
<reference evidence="1" key="1">
    <citation type="submission" date="2018-06" db="EMBL/GenBank/DDBJ databases">
        <authorList>
            <person name="Zhirakovskaya E."/>
        </authorList>
    </citation>
    <scope>NUCLEOTIDE SEQUENCE</scope>
</reference>
<dbReference type="PANTHER" id="PTHR36918:SF1">
    <property type="entry name" value="PROTEIN-EXPORT PROTEIN SECB"/>
    <property type="match status" value="1"/>
</dbReference>
<dbReference type="NCBIfam" id="NF004394">
    <property type="entry name" value="PRK05751.1-5"/>
    <property type="match status" value="1"/>
</dbReference>